<dbReference type="RefSeq" id="WP_119929603.1">
    <property type="nucleotide sequence ID" value="NZ_QZEY01000014.1"/>
</dbReference>
<dbReference type="EMBL" id="QZEY01000014">
    <property type="protein sequence ID" value="RJL24686.1"/>
    <property type="molecule type" value="Genomic_DNA"/>
</dbReference>
<feature type="region of interest" description="Disordered" evidence="1">
    <location>
        <begin position="223"/>
        <end position="277"/>
    </location>
</feature>
<dbReference type="InterPro" id="IPR011746">
    <property type="entry name" value="Trp_synth-assoc_CHP"/>
</dbReference>
<evidence type="ECO:0000313" key="4">
    <source>
        <dbReference type="Proteomes" id="UP000265768"/>
    </source>
</evidence>
<proteinExistence type="predicted"/>
<sequence>MSGAPTGGASPGGAPESGAPESGAPESGASTNGASTNGASTNGASTNGTATSGTATNGESPSGAPAAAGRRSMWTGLVLIAAGAGALFGASGQVWSEVRLSAAVPGAARALTGDDLAGLVTPAAVVALAGLVALLATRGVARRGVGALIALAGVGAAVSTFRGMSEDAAERVVRDGSPLARLAQVEAVSHTAWPYLSLAGAALLLAGGLFAIVRAGSWPGMSARYDRPGSGGGERSRRTAEGSLWDAIDRGADPTADPADAPGEPGGPSKPSTEQGK</sequence>
<feature type="transmembrane region" description="Helical" evidence="2">
    <location>
        <begin position="144"/>
        <end position="164"/>
    </location>
</feature>
<feature type="transmembrane region" description="Helical" evidence="2">
    <location>
        <begin position="116"/>
        <end position="137"/>
    </location>
</feature>
<dbReference type="OrthoDB" id="3712369at2"/>
<dbReference type="InterPro" id="IPR019051">
    <property type="entry name" value="Trp_biosyn_TM_oprn/chp"/>
</dbReference>
<dbReference type="NCBIfam" id="TIGR02234">
    <property type="entry name" value="trp_oprn_chp"/>
    <property type="match status" value="1"/>
</dbReference>
<keyword evidence="2" id="KW-0472">Membrane</keyword>
<reference evidence="3 4" key="1">
    <citation type="submission" date="2018-09" db="EMBL/GenBank/DDBJ databases">
        <title>YIM 75507 draft genome.</title>
        <authorList>
            <person name="Tang S."/>
            <person name="Feng Y."/>
        </authorList>
    </citation>
    <scope>NUCLEOTIDE SEQUENCE [LARGE SCALE GENOMIC DNA]</scope>
    <source>
        <strain evidence="3 4">YIM 75507</strain>
    </source>
</reference>
<feature type="transmembrane region" description="Helical" evidence="2">
    <location>
        <begin position="77"/>
        <end position="96"/>
    </location>
</feature>
<keyword evidence="4" id="KW-1185">Reference proteome</keyword>
<dbReference type="Proteomes" id="UP000265768">
    <property type="component" value="Unassembled WGS sequence"/>
</dbReference>
<dbReference type="Pfam" id="PF09534">
    <property type="entry name" value="Trp_oprn_chp"/>
    <property type="match status" value="1"/>
</dbReference>
<gene>
    <name evidence="3" type="ORF">D5H75_28200</name>
</gene>
<feature type="region of interest" description="Disordered" evidence="1">
    <location>
        <begin position="1"/>
        <end position="68"/>
    </location>
</feature>
<keyword evidence="2" id="KW-1133">Transmembrane helix</keyword>
<comment type="caution">
    <text evidence="3">The sequence shown here is derived from an EMBL/GenBank/DDBJ whole genome shotgun (WGS) entry which is preliminary data.</text>
</comment>
<feature type="compositionally biased region" description="Low complexity" evidence="1">
    <location>
        <begin position="253"/>
        <end position="263"/>
    </location>
</feature>
<dbReference type="AlphaFoldDB" id="A0A3A4A6X9"/>
<feature type="compositionally biased region" description="Low complexity" evidence="1">
    <location>
        <begin position="12"/>
        <end position="68"/>
    </location>
</feature>
<organism evidence="3 4">
    <name type="scientific">Bailinhaonella thermotolerans</name>
    <dbReference type="NCBI Taxonomy" id="1070861"/>
    <lineage>
        <taxon>Bacteria</taxon>
        <taxon>Bacillati</taxon>
        <taxon>Actinomycetota</taxon>
        <taxon>Actinomycetes</taxon>
        <taxon>Streptosporangiales</taxon>
        <taxon>Streptosporangiaceae</taxon>
        <taxon>Bailinhaonella</taxon>
    </lineage>
</organism>
<name>A0A3A4A6X9_9ACTN</name>
<feature type="compositionally biased region" description="Gly residues" evidence="1">
    <location>
        <begin position="1"/>
        <end position="11"/>
    </location>
</feature>
<evidence type="ECO:0000256" key="2">
    <source>
        <dbReference type="SAM" id="Phobius"/>
    </source>
</evidence>
<protein>
    <submittedName>
        <fullName evidence="3">TIGR02234 family membrane protein</fullName>
    </submittedName>
</protein>
<feature type="transmembrane region" description="Helical" evidence="2">
    <location>
        <begin position="192"/>
        <end position="213"/>
    </location>
</feature>
<keyword evidence="2" id="KW-0812">Transmembrane</keyword>
<evidence type="ECO:0000256" key="1">
    <source>
        <dbReference type="SAM" id="MobiDB-lite"/>
    </source>
</evidence>
<accession>A0A3A4A6X9</accession>
<evidence type="ECO:0000313" key="3">
    <source>
        <dbReference type="EMBL" id="RJL24686.1"/>
    </source>
</evidence>